<dbReference type="STRING" id="675864.SAMN04489747_3950"/>
<evidence type="ECO:0000256" key="1">
    <source>
        <dbReference type="ARBA" id="ARBA00022801"/>
    </source>
</evidence>
<keyword evidence="1" id="KW-0378">Hydrolase</keyword>
<sequence length="215" mass="22041">MRLPRSVRVGSGAAASLLVPLLLLGCAAPVAPSGARGGAPGGDASDPVAAASSPVPVASEAPQAERASSRFVPERIGLPGGVEAPVVPVSTVGAELVVPEDVSQVGWWDGSSWVGDPFGSVVVAGHVDSLDGFGLFHRLWSTEVGDEVVLSAGEGRQAYRVSEVRRVPRTDLVDDGEVFDADGDPRLVLLTCVGAYDAARGGYPENLVVVARPVR</sequence>
<dbReference type="RefSeq" id="WP_231946411.1">
    <property type="nucleotide sequence ID" value="NZ_LT629688.1"/>
</dbReference>
<dbReference type="GO" id="GO:0016787">
    <property type="term" value="F:hydrolase activity"/>
    <property type="evidence" value="ECO:0007669"/>
    <property type="project" value="UniProtKB-KW"/>
</dbReference>
<feature type="signal peptide" evidence="4">
    <location>
        <begin position="1"/>
        <end position="27"/>
    </location>
</feature>
<feature type="region of interest" description="Disordered" evidence="3">
    <location>
        <begin position="34"/>
        <end position="70"/>
    </location>
</feature>
<evidence type="ECO:0000313" key="5">
    <source>
        <dbReference type="EMBL" id="SDE63246.1"/>
    </source>
</evidence>
<dbReference type="CDD" id="cd05829">
    <property type="entry name" value="Sortase_F"/>
    <property type="match status" value="1"/>
</dbReference>
<dbReference type="Proteomes" id="UP000198546">
    <property type="component" value="Chromosome i"/>
</dbReference>
<proteinExistence type="predicted"/>
<feature type="active site" description="Proton donor/acceptor" evidence="2">
    <location>
        <position position="126"/>
    </location>
</feature>
<dbReference type="PROSITE" id="PS51257">
    <property type="entry name" value="PROKAR_LIPOPROTEIN"/>
    <property type="match status" value="1"/>
</dbReference>
<name>A0A1G7EIK2_9ACTN</name>
<dbReference type="EMBL" id="LT629688">
    <property type="protein sequence ID" value="SDE63246.1"/>
    <property type="molecule type" value="Genomic_DNA"/>
</dbReference>
<dbReference type="InterPro" id="IPR023365">
    <property type="entry name" value="Sortase_dom-sf"/>
</dbReference>
<dbReference type="Pfam" id="PF04203">
    <property type="entry name" value="Sortase"/>
    <property type="match status" value="1"/>
</dbReference>
<dbReference type="SUPFAM" id="SSF63817">
    <property type="entry name" value="Sortase"/>
    <property type="match status" value="1"/>
</dbReference>
<protein>
    <submittedName>
        <fullName evidence="5">LPXTG-site transpeptidase (Sortase) family protein</fullName>
    </submittedName>
</protein>
<feature type="compositionally biased region" description="Low complexity" evidence="3">
    <location>
        <begin position="42"/>
        <end position="62"/>
    </location>
</feature>
<dbReference type="InterPro" id="IPR042001">
    <property type="entry name" value="Sortase_F"/>
</dbReference>
<feature type="active site" description="Acyl-thioester intermediate" evidence="2">
    <location>
        <position position="192"/>
    </location>
</feature>
<reference evidence="5 6" key="1">
    <citation type="submission" date="2016-10" db="EMBL/GenBank/DDBJ databases">
        <authorList>
            <person name="de Groot N.N."/>
        </authorList>
    </citation>
    <scope>NUCLEOTIDE SEQUENCE [LARGE SCALE GENOMIC DNA]</scope>
    <source>
        <strain evidence="5 6">MON 2.2</strain>
    </source>
</reference>
<feature type="chain" id="PRO_5039626478" evidence="4">
    <location>
        <begin position="28"/>
        <end position="215"/>
    </location>
</feature>
<evidence type="ECO:0000313" key="6">
    <source>
        <dbReference type="Proteomes" id="UP000198546"/>
    </source>
</evidence>
<dbReference type="AlphaFoldDB" id="A0A1G7EIK2"/>
<keyword evidence="6" id="KW-1185">Reference proteome</keyword>
<keyword evidence="4" id="KW-0732">Signal</keyword>
<dbReference type="InterPro" id="IPR005754">
    <property type="entry name" value="Sortase"/>
</dbReference>
<evidence type="ECO:0000256" key="3">
    <source>
        <dbReference type="SAM" id="MobiDB-lite"/>
    </source>
</evidence>
<organism evidence="5 6">
    <name type="scientific">Auraticoccus monumenti</name>
    <dbReference type="NCBI Taxonomy" id="675864"/>
    <lineage>
        <taxon>Bacteria</taxon>
        <taxon>Bacillati</taxon>
        <taxon>Actinomycetota</taxon>
        <taxon>Actinomycetes</taxon>
        <taxon>Propionibacteriales</taxon>
        <taxon>Propionibacteriaceae</taxon>
        <taxon>Auraticoccus</taxon>
    </lineage>
</organism>
<dbReference type="Gene3D" id="2.40.260.10">
    <property type="entry name" value="Sortase"/>
    <property type="match status" value="1"/>
</dbReference>
<evidence type="ECO:0000256" key="2">
    <source>
        <dbReference type="PIRSR" id="PIRSR605754-1"/>
    </source>
</evidence>
<evidence type="ECO:0000256" key="4">
    <source>
        <dbReference type="SAM" id="SignalP"/>
    </source>
</evidence>
<accession>A0A1G7EIK2</accession>
<gene>
    <name evidence="5" type="ORF">SAMN04489747_3950</name>
</gene>